<dbReference type="PANTHER" id="PTHR40074:SF4">
    <property type="entry name" value="INNER MEMBRANE PROTEIN YCFT"/>
    <property type="match status" value="1"/>
</dbReference>
<feature type="transmembrane region" description="Helical" evidence="7">
    <location>
        <begin position="143"/>
        <end position="159"/>
    </location>
</feature>
<dbReference type="InterPro" id="IPR002656">
    <property type="entry name" value="Acyl_transf_3_dom"/>
</dbReference>
<dbReference type="GO" id="GO:0016413">
    <property type="term" value="F:O-acetyltransferase activity"/>
    <property type="evidence" value="ECO:0007669"/>
    <property type="project" value="TreeGrafter"/>
</dbReference>
<dbReference type="EMBL" id="VFYP01000001">
    <property type="protein sequence ID" value="TPP11659.1"/>
    <property type="molecule type" value="Genomic_DNA"/>
</dbReference>
<evidence type="ECO:0000256" key="4">
    <source>
        <dbReference type="ARBA" id="ARBA00022692"/>
    </source>
</evidence>
<dbReference type="Pfam" id="PF01757">
    <property type="entry name" value="Acyl_transf_3"/>
    <property type="match status" value="1"/>
</dbReference>
<evidence type="ECO:0000259" key="8">
    <source>
        <dbReference type="Pfam" id="PF01757"/>
    </source>
</evidence>
<accession>A0A504UAZ6</accession>
<evidence type="ECO:0000256" key="7">
    <source>
        <dbReference type="SAM" id="Phobius"/>
    </source>
</evidence>
<keyword evidence="9" id="KW-0808">Transferase</keyword>
<feature type="transmembrane region" description="Helical" evidence="7">
    <location>
        <begin position="166"/>
        <end position="181"/>
    </location>
</feature>
<comment type="caution">
    <text evidence="9">The sequence shown here is derived from an EMBL/GenBank/DDBJ whole genome shotgun (WGS) entry which is preliminary data.</text>
</comment>
<comment type="subcellular location">
    <subcellularLocation>
        <location evidence="1">Cell membrane</location>
        <topology evidence="1">Multi-pass membrane protein</topology>
    </subcellularLocation>
</comment>
<feature type="transmembrane region" description="Helical" evidence="7">
    <location>
        <begin position="46"/>
        <end position="64"/>
    </location>
</feature>
<reference evidence="9 10" key="1">
    <citation type="submission" date="2019-06" db="EMBL/GenBank/DDBJ databases">
        <title>Rhizobium sp. CL12 isolated from roots of soybean.</title>
        <authorList>
            <person name="Wang C."/>
        </authorList>
    </citation>
    <scope>NUCLEOTIDE SEQUENCE [LARGE SCALE GENOMIC DNA]</scope>
    <source>
        <strain evidence="9 10">CL12</strain>
    </source>
</reference>
<organism evidence="9 10">
    <name type="scientific">Rhizobium glycinendophyticum</name>
    <dbReference type="NCBI Taxonomy" id="2589807"/>
    <lineage>
        <taxon>Bacteria</taxon>
        <taxon>Pseudomonadati</taxon>
        <taxon>Pseudomonadota</taxon>
        <taxon>Alphaproteobacteria</taxon>
        <taxon>Hyphomicrobiales</taxon>
        <taxon>Rhizobiaceae</taxon>
        <taxon>Rhizobium/Agrobacterium group</taxon>
        <taxon>Rhizobium</taxon>
    </lineage>
</organism>
<evidence type="ECO:0000256" key="5">
    <source>
        <dbReference type="ARBA" id="ARBA00022989"/>
    </source>
</evidence>
<evidence type="ECO:0000256" key="6">
    <source>
        <dbReference type="ARBA" id="ARBA00023136"/>
    </source>
</evidence>
<gene>
    <name evidence="9" type="ORF">FJQ55_12925</name>
</gene>
<dbReference type="OrthoDB" id="9814956at2"/>
<evidence type="ECO:0000256" key="2">
    <source>
        <dbReference type="ARBA" id="ARBA00007400"/>
    </source>
</evidence>
<feature type="transmembrane region" description="Helical" evidence="7">
    <location>
        <begin position="241"/>
        <end position="262"/>
    </location>
</feature>
<keyword evidence="4 7" id="KW-0812">Transmembrane</keyword>
<evidence type="ECO:0000313" key="10">
    <source>
        <dbReference type="Proteomes" id="UP000316429"/>
    </source>
</evidence>
<protein>
    <submittedName>
        <fullName evidence="9">Acyltransferase</fullName>
    </submittedName>
</protein>
<keyword evidence="6 7" id="KW-0472">Membrane</keyword>
<dbReference type="GO" id="GO:0005886">
    <property type="term" value="C:plasma membrane"/>
    <property type="evidence" value="ECO:0007669"/>
    <property type="project" value="UniProtKB-SubCell"/>
</dbReference>
<dbReference type="GO" id="GO:0009246">
    <property type="term" value="P:enterobacterial common antigen biosynthetic process"/>
    <property type="evidence" value="ECO:0007669"/>
    <property type="project" value="TreeGrafter"/>
</dbReference>
<comment type="similarity">
    <text evidence="2">Belongs to the acyltransferase 3 family.</text>
</comment>
<sequence length="354" mass="38647">MQTQRLDGLDIAKGIAIILVVYGHVMRGLQVAGLISFDGVWGYVDYLVYTVHMPVFFVVSGFLYEGGRQREPADGEADRRDGMTGAAARPFWKPKLVTLAWPYVLWSTVHLTAQAIMSGSGVVNRDASIGRLASIGWDPVSPFWFLYALFIAFAASYLLQRYPARLVALIAFALLIAVHRLPVPGIVIDLFYGLVYFSIGRLVCAERLAGPLRSAVMLGLATAGFVVAGSIAYRYALDVRLATVGTLCGLIAFFMLSTILAHSPLRRPLVVLGRCTMGIYVMHILVIATVRAIGLKLLHLDLTAVIFVCIALAVALPLFAQVIANRLGVARFIGLQTKLDDVLWRRRRGAIAGE</sequence>
<feature type="transmembrane region" description="Helical" evidence="7">
    <location>
        <begin position="269"/>
        <end position="290"/>
    </location>
</feature>
<dbReference type="PANTHER" id="PTHR40074">
    <property type="entry name" value="O-ACETYLTRANSFERASE WECH"/>
    <property type="match status" value="1"/>
</dbReference>
<feature type="transmembrane region" description="Helical" evidence="7">
    <location>
        <begin position="103"/>
        <end position="123"/>
    </location>
</feature>
<name>A0A504UAZ6_9HYPH</name>
<evidence type="ECO:0000256" key="1">
    <source>
        <dbReference type="ARBA" id="ARBA00004651"/>
    </source>
</evidence>
<feature type="transmembrane region" description="Helical" evidence="7">
    <location>
        <begin position="12"/>
        <end position="34"/>
    </location>
</feature>
<evidence type="ECO:0000313" key="9">
    <source>
        <dbReference type="EMBL" id="TPP11659.1"/>
    </source>
</evidence>
<dbReference type="RefSeq" id="WP_140828430.1">
    <property type="nucleotide sequence ID" value="NZ_VFYP01000001.1"/>
</dbReference>
<proteinExistence type="inferred from homology"/>
<dbReference type="AlphaFoldDB" id="A0A504UAZ6"/>
<keyword evidence="10" id="KW-1185">Reference proteome</keyword>
<keyword evidence="3" id="KW-1003">Cell membrane</keyword>
<keyword evidence="5 7" id="KW-1133">Transmembrane helix</keyword>
<feature type="domain" description="Acyltransferase 3" evidence="8">
    <location>
        <begin position="7"/>
        <end position="315"/>
    </location>
</feature>
<feature type="transmembrane region" description="Helical" evidence="7">
    <location>
        <begin position="302"/>
        <end position="324"/>
    </location>
</feature>
<evidence type="ECO:0000256" key="3">
    <source>
        <dbReference type="ARBA" id="ARBA00022475"/>
    </source>
</evidence>
<dbReference type="Proteomes" id="UP000316429">
    <property type="component" value="Unassembled WGS sequence"/>
</dbReference>
<feature type="transmembrane region" description="Helical" evidence="7">
    <location>
        <begin position="216"/>
        <end position="235"/>
    </location>
</feature>
<keyword evidence="9" id="KW-0012">Acyltransferase</keyword>